<accession>A0A0D7BP14</accession>
<dbReference type="AlphaFoldDB" id="A0A0D7BP14"/>
<name>A0A0D7BP14_9AGAR</name>
<reference evidence="1 2" key="1">
    <citation type="journal article" date="2015" name="Fungal Genet. Biol.">
        <title>Evolution of novel wood decay mechanisms in Agaricales revealed by the genome sequences of Fistulina hepatica and Cylindrobasidium torrendii.</title>
        <authorList>
            <person name="Floudas D."/>
            <person name="Held B.W."/>
            <person name="Riley R."/>
            <person name="Nagy L.G."/>
            <person name="Koehler G."/>
            <person name="Ransdell A.S."/>
            <person name="Younus H."/>
            <person name="Chow J."/>
            <person name="Chiniquy J."/>
            <person name="Lipzen A."/>
            <person name="Tritt A."/>
            <person name="Sun H."/>
            <person name="Haridas S."/>
            <person name="LaButti K."/>
            <person name="Ohm R.A."/>
            <person name="Kues U."/>
            <person name="Blanchette R.A."/>
            <person name="Grigoriev I.V."/>
            <person name="Minto R.E."/>
            <person name="Hibbett D.S."/>
        </authorList>
    </citation>
    <scope>NUCLEOTIDE SEQUENCE [LARGE SCALE GENOMIC DNA]</scope>
    <source>
        <strain evidence="1 2">FP15055 ss-10</strain>
    </source>
</reference>
<protein>
    <submittedName>
        <fullName evidence="1">Uncharacterized protein</fullName>
    </submittedName>
</protein>
<dbReference type="Proteomes" id="UP000054007">
    <property type="component" value="Unassembled WGS sequence"/>
</dbReference>
<gene>
    <name evidence="1" type="ORF">CYLTODRAFT_486495</name>
</gene>
<organism evidence="1 2">
    <name type="scientific">Cylindrobasidium torrendii FP15055 ss-10</name>
    <dbReference type="NCBI Taxonomy" id="1314674"/>
    <lineage>
        <taxon>Eukaryota</taxon>
        <taxon>Fungi</taxon>
        <taxon>Dikarya</taxon>
        <taxon>Basidiomycota</taxon>
        <taxon>Agaricomycotina</taxon>
        <taxon>Agaricomycetes</taxon>
        <taxon>Agaricomycetidae</taxon>
        <taxon>Agaricales</taxon>
        <taxon>Marasmiineae</taxon>
        <taxon>Physalacriaceae</taxon>
        <taxon>Cylindrobasidium</taxon>
    </lineage>
</organism>
<keyword evidence="2" id="KW-1185">Reference proteome</keyword>
<dbReference type="EMBL" id="KN880445">
    <property type="protein sequence ID" value="KIY72283.1"/>
    <property type="molecule type" value="Genomic_DNA"/>
</dbReference>
<proteinExistence type="predicted"/>
<evidence type="ECO:0000313" key="1">
    <source>
        <dbReference type="EMBL" id="KIY72283.1"/>
    </source>
</evidence>
<sequence length="268" mass="29833">MSPRTSINCPSSWALDLLGELRDASSVSNPSPTQHLAGLYNQTALCIADIQLLLYRVSRIDPKGCAAFLTAMHAAMLVLEKAMEGALAWTIPELTSAAQTFLPVDDPNHELPDARTPFDASICLSRWIAVEAAVTSVSTVFNKHRDAVTRLMESPSGITQFSRWASSYIWSGMEFAPTLSENFLTVCQRLDALPPHLGSFQSFLGHARATNGMKPDPNMERELREVCDSLYACIRMLRWLQCWELNLVRDEPDPIHLLTELNGELIFL</sequence>
<evidence type="ECO:0000313" key="2">
    <source>
        <dbReference type="Proteomes" id="UP000054007"/>
    </source>
</evidence>